<reference evidence="1" key="1">
    <citation type="submission" date="2014-09" db="EMBL/GenBank/DDBJ databases">
        <authorList>
            <person name="Magalhaes I.L.F."/>
            <person name="Oliveira U."/>
            <person name="Santos F.R."/>
            <person name="Vidigal T.H.D.A."/>
            <person name="Brescovit A.D."/>
            <person name="Santos A.J."/>
        </authorList>
    </citation>
    <scope>NUCLEOTIDE SEQUENCE</scope>
    <source>
        <tissue evidence="1">Shoot tissue taken approximately 20 cm above the soil surface</tissue>
    </source>
</reference>
<sequence>MFDPRKPTNMNLLPEQNKSITIRHFNTFQKICGNRINSTS</sequence>
<evidence type="ECO:0000313" key="1">
    <source>
        <dbReference type="EMBL" id="JAD44700.1"/>
    </source>
</evidence>
<reference evidence="1" key="2">
    <citation type="journal article" date="2015" name="Data Brief">
        <title>Shoot transcriptome of the giant reed, Arundo donax.</title>
        <authorList>
            <person name="Barrero R.A."/>
            <person name="Guerrero F.D."/>
            <person name="Moolhuijzen P."/>
            <person name="Goolsby J.A."/>
            <person name="Tidwell J."/>
            <person name="Bellgard S.E."/>
            <person name="Bellgard M.I."/>
        </authorList>
    </citation>
    <scope>NUCLEOTIDE SEQUENCE</scope>
    <source>
        <tissue evidence="1">Shoot tissue taken approximately 20 cm above the soil surface</tissue>
    </source>
</reference>
<dbReference type="AlphaFoldDB" id="A0A0A9A6T4"/>
<dbReference type="EMBL" id="GBRH01253195">
    <property type="protein sequence ID" value="JAD44700.1"/>
    <property type="molecule type" value="Transcribed_RNA"/>
</dbReference>
<organism evidence="1">
    <name type="scientific">Arundo donax</name>
    <name type="common">Giant reed</name>
    <name type="synonym">Donax arundinaceus</name>
    <dbReference type="NCBI Taxonomy" id="35708"/>
    <lineage>
        <taxon>Eukaryota</taxon>
        <taxon>Viridiplantae</taxon>
        <taxon>Streptophyta</taxon>
        <taxon>Embryophyta</taxon>
        <taxon>Tracheophyta</taxon>
        <taxon>Spermatophyta</taxon>
        <taxon>Magnoliopsida</taxon>
        <taxon>Liliopsida</taxon>
        <taxon>Poales</taxon>
        <taxon>Poaceae</taxon>
        <taxon>PACMAD clade</taxon>
        <taxon>Arundinoideae</taxon>
        <taxon>Arundineae</taxon>
        <taxon>Arundo</taxon>
    </lineage>
</organism>
<accession>A0A0A9A6T4</accession>
<name>A0A0A9A6T4_ARUDO</name>
<proteinExistence type="predicted"/>
<protein>
    <submittedName>
        <fullName evidence="1">Uncharacterized protein</fullName>
    </submittedName>
</protein>